<keyword evidence="1" id="KW-0812">Transmembrane</keyword>
<comment type="caution">
    <text evidence="2">The sequence shown here is derived from an EMBL/GenBank/DDBJ whole genome shotgun (WGS) entry which is preliminary data.</text>
</comment>
<keyword evidence="3" id="KW-1185">Reference proteome</keyword>
<dbReference type="Proteomes" id="UP000027178">
    <property type="component" value="Unassembled WGS sequence"/>
</dbReference>
<sequence length="45" mass="4868">MVALGGRPQDWLLSTLTALELLGVVTVPPLLAAWWRRRGTAAGPR</sequence>
<dbReference type="EMBL" id="JNBY01000049">
    <property type="protein sequence ID" value="KDN87217.1"/>
    <property type="molecule type" value="Genomic_DNA"/>
</dbReference>
<evidence type="ECO:0000313" key="3">
    <source>
        <dbReference type="Proteomes" id="UP000027178"/>
    </source>
</evidence>
<evidence type="ECO:0000256" key="1">
    <source>
        <dbReference type="SAM" id="Phobius"/>
    </source>
</evidence>
<organism evidence="2 3">
    <name type="scientific">Kitasatospora cheerisanensis KCTC 2395</name>
    <dbReference type="NCBI Taxonomy" id="1348663"/>
    <lineage>
        <taxon>Bacteria</taxon>
        <taxon>Bacillati</taxon>
        <taxon>Actinomycetota</taxon>
        <taxon>Actinomycetes</taxon>
        <taxon>Kitasatosporales</taxon>
        <taxon>Streptomycetaceae</taxon>
        <taxon>Kitasatospora</taxon>
    </lineage>
</organism>
<dbReference type="HOGENOM" id="CLU_3200936_0_0_11"/>
<keyword evidence="1" id="KW-0472">Membrane</keyword>
<accession>A0A066Z177</accession>
<proteinExistence type="predicted"/>
<keyword evidence="1" id="KW-1133">Transmembrane helix</keyword>
<dbReference type="eggNOG" id="COG0226">
    <property type="taxonomic scope" value="Bacteria"/>
</dbReference>
<evidence type="ECO:0000313" key="2">
    <source>
        <dbReference type="EMBL" id="KDN87217.1"/>
    </source>
</evidence>
<gene>
    <name evidence="2" type="ORF">KCH_10380</name>
</gene>
<reference evidence="2 3" key="1">
    <citation type="submission" date="2014-05" db="EMBL/GenBank/DDBJ databases">
        <title>Draft Genome Sequence of Kitasatospora cheerisanensis KCTC 2395.</title>
        <authorList>
            <person name="Nam D.H."/>
        </authorList>
    </citation>
    <scope>NUCLEOTIDE SEQUENCE [LARGE SCALE GENOMIC DNA]</scope>
    <source>
        <strain evidence="2 3">KCTC 2395</strain>
    </source>
</reference>
<feature type="transmembrane region" description="Helical" evidence="1">
    <location>
        <begin position="12"/>
        <end position="35"/>
    </location>
</feature>
<name>A0A066Z177_9ACTN</name>
<protein>
    <submittedName>
        <fullName evidence="2">Uncharacterized protein</fullName>
    </submittedName>
</protein>
<dbReference type="AlphaFoldDB" id="A0A066Z177"/>